<dbReference type="Gene3D" id="3.30.70.1400">
    <property type="entry name" value="Aminomethyltransferase beta-barrel domains"/>
    <property type="match status" value="1"/>
</dbReference>
<dbReference type="STRING" id="163359.A9R16_07460"/>
<dbReference type="PANTHER" id="PTHR22602:SF0">
    <property type="entry name" value="TRANSFERASE CAF17, MITOCHONDRIAL-RELATED"/>
    <property type="match status" value="1"/>
</dbReference>
<dbReference type="GO" id="GO:0016226">
    <property type="term" value="P:iron-sulfur cluster assembly"/>
    <property type="evidence" value="ECO:0007669"/>
    <property type="project" value="TreeGrafter"/>
</dbReference>
<dbReference type="Gene3D" id="2.40.30.160">
    <property type="match status" value="1"/>
</dbReference>
<evidence type="ECO:0000313" key="1">
    <source>
        <dbReference type="EMBL" id="RCN59219.1"/>
    </source>
</evidence>
<dbReference type="InterPro" id="IPR045179">
    <property type="entry name" value="YgfZ/GcvT"/>
</dbReference>
<keyword evidence="2" id="KW-1185">Reference proteome</keyword>
<dbReference type="RefSeq" id="WP_065968911.1">
    <property type="nucleotide sequence ID" value="NZ_CP080624.1"/>
</dbReference>
<dbReference type="AlphaFoldDB" id="A0A1C2G4D1"/>
<dbReference type="NCBIfam" id="TIGR03317">
    <property type="entry name" value="ygfZ_signature"/>
    <property type="match status" value="1"/>
</dbReference>
<comment type="caution">
    <text evidence="1">The sequence shown here is derived from an EMBL/GenBank/DDBJ whole genome shotgun (WGS) entry which is preliminary data.</text>
</comment>
<proteinExistence type="predicted"/>
<dbReference type="InterPro" id="IPR029043">
    <property type="entry name" value="GcvT/YgfZ_C"/>
</dbReference>
<sequence length="342" mass="36268">MQREWKAELIEAGGLLEDGAVTDYGDRRAEVLAAAHGTVWSALTHMAIVRATGPDAATFLHGQFSNDILNLGATSQLAAYCTAQGRMIALFRVVPHPDALLLLLPAALQAAVQKRLTMYILRAQVKLTVAADWALVGLSGAHAPQALAAVGLPSPTVPEAATQGDITVAAIPGHTPRYLLLGPESALRALPSRLPEVTRVGTRAWAWLDIQAGLPMIGPQTSEAFVPQMTNLDLLGGINFRKGCYPGQEIVARTHYLGRLKQRMYRASLPADTPLPPPGATLQASNLPGQPAGTVVDAQIGPDGAIDLLAVVQISSHDDGVVFWQDIPLTFRDLPYPLAASC</sequence>
<dbReference type="Proteomes" id="UP000253250">
    <property type="component" value="Unassembled WGS sequence"/>
</dbReference>
<accession>A0A1C2G4D1</accession>
<dbReference type="SUPFAM" id="SSF101790">
    <property type="entry name" value="Aminomethyltransferase beta-barrel domain"/>
    <property type="match status" value="1"/>
</dbReference>
<dbReference type="SUPFAM" id="SSF103025">
    <property type="entry name" value="Folate-binding domain"/>
    <property type="match status" value="1"/>
</dbReference>
<dbReference type="PANTHER" id="PTHR22602">
    <property type="entry name" value="TRANSFERASE CAF17, MITOCHONDRIAL-RELATED"/>
    <property type="match status" value="1"/>
</dbReference>
<name>A0A1C2G4D1_9GAMM</name>
<dbReference type="Gene3D" id="3.30.70.1630">
    <property type="match status" value="1"/>
</dbReference>
<dbReference type="EMBL" id="PSYR01000001">
    <property type="protein sequence ID" value="RCN59219.1"/>
    <property type="molecule type" value="Genomic_DNA"/>
</dbReference>
<reference evidence="1 2" key="1">
    <citation type="submission" date="2018-02" db="EMBL/GenBank/DDBJ databases">
        <title>Insights into the biology of acidophilic members of the Acidiferrobacteraceae family derived from comparative genomic analyses.</title>
        <authorList>
            <person name="Issotta F."/>
            <person name="Thyssen C."/>
            <person name="Mena C."/>
            <person name="Moya A."/>
            <person name="Bellenberg S."/>
            <person name="Sproer C."/>
            <person name="Covarrubias P.C."/>
            <person name="Sand W."/>
            <person name="Quatrini R."/>
            <person name="Vera M."/>
        </authorList>
    </citation>
    <scope>NUCLEOTIDE SEQUENCE [LARGE SCALE GENOMIC DNA]</scope>
    <source>
        <strain evidence="2">m-1</strain>
    </source>
</reference>
<evidence type="ECO:0000313" key="2">
    <source>
        <dbReference type="Proteomes" id="UP000253250"/>
    </source>
</evidence>
<organism evidence="1 2">
    <name type="scientific">Acidiferrobacter thiooxydans</name>
    <dbReference type="NCBI Taxonomy" id="163359"/>
    <lineage>
        <taxon>Bacteria</taxon>
        <taxon>Pseudomonadati</taxon>
        <taxon>Pseudomonadota</taxon>
        <taxon>Gammaproteobacteria</taxon>
        <taxon>Acidiferrobacterales</taxon>
        <taxon>Acidiferrobacteraceae</taxon>
        <taxon>Acidiferrobacter</taxon>
    </lineage>
</organism>
<protein>
    <submittedName>
        <fullName evidence="1">Folate-binding protein</fullName>
    </submittedName>
</protein>
<dbReference type="InterPro" id="IPR017703">
    <property type="entry name" value="YgfZ/GCV_T_CS"/>
</dbReference>
<gene>
    <name evidence="1" type="ORF">C4900_05790</name>
</gene>
<dbReference type="OrthoDB" id="9796287at2"/>